<evidence type="ECO:0000256" key="4">
    <source>
        <dbReference type="ARBA" id="ARBA00022989"/>
    </source>
</evidence>
<dbReference type="EMBL" id="JAHLQF010000001">
    <property type="protein sequence ID" value="MBU5482840.1"/>
    <property type="molecule type" value="Genomic_DNA"/>
</dbReference>
<sequence>MENYFNKGSLKNIFFIILGTFFSSVGINLFIANANLLSGGVSGISLILEYLLKIPSGYFVFAFNIPLFVLSYKKMDRRFTIYSIIGATSLSIMLILTVPMRGFIKIDDPLLLCIYGGVLNGLGVGMGFSNNGSGGGLDIVAAVIKKKHENFDIGNISFSVNCVIVTIGAFIFSIESALYTLVSMYITSFVIDRVIKGFNRDKLILIITEKEEEVSDWILRNLGRGVTFLYGEGAYTKNKRKILYCVVPLAEIPKIKNITKEIDNNAFISILDVSEVEGKGFKKKSK</sequence>
<dbReference type="InterPro" id="IPR051461">
    <property type="entry name" value="UPF0750_membrane"/>
</dbReference>
<feature type="transmembrane region" description="Helical" evidence="6">
    <location>
        <begin position="51"/>
        <end position="72"/>
    </location>
</feature>
<keyword evidence="4 6" id="KW-1133">Transmembrane helix</keyword>
<keyword evidence="9" id="KW-1185">Reference proteome</keyword>
<evidence type="ECO:0000313" key="9">
    <source>
        <dbReference type="Proteomes" id="UP000726170"/>
    </source>
</evidence>
<dbReference type="Pfam" id="PF10035">
    <property type="entry name" value="DUF2179"/>
    <property type="match status" value="1"/>
</dbReference>
<feature type="transmembrane region" description="Helical" evidence="6">
    <location>
        <begin position="109"/>
        <end position="129"/>
    </location>
</feature>
<feature type="transmembrane region" description="Helical" evidence="6">
    <location>
        <begin position="79"/>
        <end position="97"/>
    </location>
</feature>
<dbReference type="Proteomes" id="UP000726170">
    <property type="component" value="Unassembled WGS sequence"/>
</dbReference>
<dbReference type="InterPro" id="IPR019264">
    <property type="entry name" value="DUF2179"/>
</dbReference>
<gene>
    <name evidence="8" type="ORF">KQI86_00795</name>
</gene>
<comment type="caution">
    <text evidence="8">The sequence shown here is derived from an EMBL/GenBank/DDBJ whole genome shotgun (WGS) entry which is preliminary data.</text>
</comment>
<evidence type="ECO:0000256" key="3">
    <source>
        <dbReference type="ARBA" id="ARBA00022692"/>
    </source>
</evidence>
<dbReference type="PANTHER" id="PTHR33545">
    <property type="entry name" value="UPF0750 MEMBRANE PROTEIN YITT-RELATED"/>
    <property type="match status" value="1"/>
</dbReference>
<evidence type="ECO:0000256" key="5">
    <source>
        <dbReference type="ARBA" id="ARBA00023136"/>
    </source>
</evidence>
<dbReference type="RefSeq" id="WP_216437255.1">
    <property type="nucleotide sequence ID" value="NZ_JAHLQF010000001.1"/>
</dbReference>
<keyword evidence="5 6" id="KW-0472">Membrane</keyword>
<feature type="domain" description="DUF2179" evidence="7">
    <location>
        <begin position="224"/>
        <end position="278"/>
    </location>
</feature>
<evidence type="ECO:0000256" key="1">
    <source>
        <dbReference type="ARBA" id="ARBA00004651"/>
    </source>
</evidence>
<evidence type="ECO:0000256" key="2">
    <source>
        <dbReference type="ARBA" id="ARBA00022475"/>
    </source>
</evidence>
<accession>A0ABS6ECS7</accession>
<name>A0ABS6ECS7_9CLOT</name>
<dbReference type="InterPro" id="IPR003740">
    <property type="entry name" value="YitT"/>
</dbReference>
<proteinExistence type="predicted"/>
<keyword evidence="3 6" id="KW-0812">Transmembrane</keyword>
<dbReference type="CDD" id="cd16380">
    <property type="entry name" value="YitT_C"/>
    <property type="match status" value="1"/>
</dbReference>
<evidence type="ECO:0000313" key="8">
    <source>
        <dbReference type="EMBL" id="MBU5482840.1"/>
    </source>
</evidence>
<comment type="subcellular location">
    <subcellularLocation>
        <location evidence="1">Cell membrane</location>
        <topology evidence="1">Multi-pass membrane protein</topology>
    </subcellularLocation>
</comment>
<organism evidence="8 9">
    <name type="scientific">Clostridium mobile</name>
    <dbReference type="NCBI Taxonomy" id="2841512"/>
    <lineage>
        <taxon>Bacteria</taxon>
        <taxon>Bacillati</taxon>
        <taxon>Bacillota</taxon>
        <taxon>Clostridia</taxon>
        <taxon>Eubacteriales</taxon>
        <taxon>Clostridiaceae</taxon>
        <taxon>Clostridium</taxon>
    </lineage>
</organism>
<keyword evidence="2" id="KW-1003">Cell membrane</keyword>
<dbReference type="PIRSF" id="PIRSF006483">
    <property type="entry name" value="Membrane_protein_YitT"/>
    <property type="match status" value="1"/>
</dbReference>
<feature type="transmembrane region" description="Helical" evidence="6">
    <location>
        <begin position="150"/>
        <end position="171"/>
    </location>
</feature>
<evidence type="ECO:0000256" key="6">
    <source>
        <dbReference type="SAM" id="Phobius"/>
    </source>
</evidence>
<dbReference type="PANTHER" id="PTHR33545:SF5">
    <property type="entry name" value="UPF0750 MEMBRANE PROTEIN YITT"/>
    <property type="match status" value="1"/>
</dbReference>
<evidence type="ECO:0000259" key="7">
    <source>
        <dbReference type="Pfam" id="PF10035"/>
    </source>
</evidence>
<protein>
    <submittedName>
        <fullName evidence="8">YitT family protein</fullName>
    </submittedName>
</protein>
<reference evidence="8 9" key="1">
    <citation type="submission" date="2021-06" db="EMBL/GenBank/DDBJ databases">
        <authorList>
            <person name="Sun Q."/>
            <person name="Li D."/>
        </authorList>
    </citation>
    <scope>NUCLEOTIDE SEQUENCE [LARGE SCALE GENOMIC DNA]</scope>
    <source>
        <strain evidence="8 9">MSJ-11</strain>
    </source>
</reference>
<dbReference type="Pfam" id="PF02588">
    <property type="entry name" value="YitT_membrane"/>
    <property type="match status" value="1"/>
</dbReference>
<feature type="transmembrane region" description="Helical" evidence="6">
    <location>
        <begin position="12"/>
        <end position="31"/>
    </location>
</feature>